<protein>
    <recommendedName>
        <fullName evidence="6">Aminoacyl-tRNA synthetase class Ia domain-containing protein</fullName>
    </recommendedName>
</protein>
<dbReference type="GO" id="GO:0005524">
    <property type="term" value="F:ATP binding"/>
    <property type="evidence" value="ECO:0007669"/>
    <property type="project" value="UniProtKB-KW"/>
</dbReference>
<feature type="domain" description="Aminoacyl-tRNA synthetase class Ia" evidence="6">
    <location>
        <begin position="7"/>
        <end position="102"/>
    </location>
</feature>
<organism evidence="7 8">
    <name type="scientific">Candidatus Fonsibacter lacus</name>
    <dbReference type="NCBI Taxonomy" id="2576439"/>
    <lineage>
        <taxon>Bacteria</taxon>
        <taxon>Pseudomonadati</taxon>
        <taxon>Pseudomonadota</taxon>
        <taxon>Alphaproteobacteria</taxon>
        <taxon>Candidatus Pelagibacterales</taxon>
        <taxon>Candidatus Pelagibacterales incertae sedis</taxon>
        <taxon>Candidatus Fonsibacter</taxon>
    </lineage>
</organism>
<name>A0A965GDV6_9PROT</name>
<evidence type="ECO:0000256" key="4">
    <source>
        <dbReference type="ARBA" id="ARBA00022917"/>
    </source>
</evidence>
<evidence type="ECO:0000256" key="1">
    <source>
        <dbReference type="ARBA" id="ARBA00022598"/>
    </source>
</evidence>
<keyword evidence="5" id="KW-0030">Aminoacyl-tRNA synthetase</keyword>
<dbReference type="Gene3D" id="3.40.50.620">
    <property type="entry name" value="HUPs"/>
    <property type="match status" value="1"/>
</dbReference>
<keyword evidence="4" id="KW-0648">Protein biosynthesis</keyword>
<dbReference type="EMBL" id="RFXN01000090">
    <property type="protein sequence ID" value="NBR94278.1"/>
    <property type="molecule type" value="Genomic_DNA"/>
</dbReference>
<dbReference type="GO" id="GO:0004822">
    <property type="term" value="F:isoleucine-tRNA ligase activity"/>
    <property type="evidence" value="ECO:0007669"/>
    <property type="project" value="InterPro"/>
</dbReference>
<dbReference type="AlphaFoldDB" id="A0A965GDV6"/>
<dbReference type="Pfam" id="PF00133">
    <property type="entry name" value="tRNA-synt_1"/>
    <property type="match status" value="1"/>
</dbReference>
<evidence type="ECO:0000313" key="7">
    <source>
        <dbReference type="EMBL" id="NBR94278.1"/>
    </source>
</evidence>
<evidence type="ECO:0000259" key="6">
    <source>
        <dbReference type="Pfam" id="PF00133"/>
    </source>
</evidence>
<evidence type="ECO:0000256" key="5">
    <source>
        <dbReference type="ARBA" id="ARBA00023146"/>
    </source>
</evidence>
<dbReference type="InterPro" id="IPR023586">
    <property type="entry name" value="Ile-tRNA-ligase_type2"/>
</dbReference>
<comment type="caution">
    <text evidence="7">The sequence shown here is derived from an EMBL/GenBank/DDBJ whole genome shotgun (WGS) entry which is preliminary data.</text>
</comment>
<keyword evidence="1" id="KW-0436">Ligase</keyword>
<dbReference type="Proteomes" id="UP000740727">
    <property type="component" value="Unassembled WGS sequence"/>
</dbReference>
<dbReference type="PANTHER" id="PTHR42780:SF1">
    <property type="entry name" value="ISOLEUCINE--TRNA LIGASE, CYTOPLASMIC"/>
    <property type="match status" value="1"/>
</dbReference>
<dbReference type="InterPro" id="IPR014729">
    <property type="entry name" value="Rossmann-like_a/b/a_fold"/>
</dbReference>
<evidence type="ECO:0000256" key="3">
    <source>
        <dbReference type="ARBA" id="ARBA00022840"/>
    </source>
</evidence>
<feature type="non-terminal residue" evidence="7">
    <location>
        <position position="103"/>
    </location>
</feature>
<dbReference type="InterPro" id="IPR002300">
    <property type="entry name" value="aa-tRNA-synth_Ia"/>
</dbReference>
<dbReference type="GO" id="GO:0006428">
    <property type="term" value="P:isoleucyl-tRNA aminoacylation"/>
    <property type="evidence" value="ECO:0007669"/>
    <property type="project" value="TreeGrafter"/>
</dbReference>
<dbReference type="SUPFAM" id="SSF52374">
    <property type="entry name" value="Nucleotidylyl transferase"/>
    <property type="match status" value="1"/>
</dbReference>
<sequence length="103" mass="11733">MNSNAQIEFWKSAQIFEKSIAARNLPDAQQWTFYEGPPTANGLPGTHHIEARVFKDVFPRFHTMKGKYVPRRAGWDCHGLPVELAVEKELGFTGKQDIEKYGV</sequence>
<accession>A0A965GDV6</accession>
<reference evidence="7" key="1">
    <citation type="submission" date="2018-10" db="EMBL/GenBank/DDBJ databases">
        <title>Iterative Subtractive Binning of Freshwater Chronoseries Metagenomes Recovers Nearly Complete Genomes from over Four Hundred Novel Species.</title>
        <authorList>
            <person name="Rodriguez-R L.M."/>
            <person name="Tsementzi D."/>
            <person name="Luo C."/>
            <person name="Konstantinidis K.T."/>
        </authorList>
    </citation>
    <scope>NUCLEOTIDE SEQUENCE</scope>
    <source>
        <strain evidence="7">WB5_2A_028</strain>
    </source>
</reference>
<gene>
    <name evidence="7" type="ORF">EBT44_05560</name>
</gene>
<keyword evidence="3" id="KW-0067">ATP-binding</keyword>
<proteinExistence type="predicted"/>
<evidence type="ECO:0000256" key="2">
    <source>
        <dbReference type="ARBA" id="ARBA00022741"/>
    </source>
</evidence>
<keyword evidence="2" id="KW-0547">Nucleotide-binding</keyword>
<evidence type="ECO:0000313" key="8">
    <source>
        <dbReference type="Proteomes" id="UP000740727"/>
    </source>
</evidence>
<dbReference type="PANTHER" id="PTHR42780">
    <property type="entry name" value="SOLEUCYL-TRNA SYNTHETASE"/>
    <property type="match status" value="1"/>
</dbReference>